<accession>A0ABV4CCZ7</accession>
<comment type="caution">
    <text evidence="4">The sequence shown here is derived from an EMBL/GenBank/DDBJ whole genome shotgun (WGS) entry which is preliminary data.</text>
</comment>
<sequence>MRTPHEQTVLITGATNGLGRVLAELLAGTGRRVLLHGRDPVRVEQARSEITDGTGNDRVEVLVADLAALHEVDRLAEDVRSRCPRLDALVNNAGIGTGGPDGARQVSRDGIELRFAVNYLAGYRLITALEPLLLDSAPARVLSIASAGQRTIDFADPLVESDYTGTRAYAQSKLAQIMFTFDLAERWRGRGVEANALHPATYMNTAMVREAGVTPVNTVRDGADAALRLVTDPAFDGVTGRFFHGSRESRPLDQAFDPAARARLRELSDELVAEAVGPGTVTTTVEGGSR</sequence>
<dbReference type="EMBL" id="JBGEHV010000001">
    <property type="protein sequence ID" value="MEY8037897.1"/>
    <property type="molecule type" value="Genomic_DNA"/>
</dbReference>
<dbReference type="InterPro" id="IPR002347">
    <property type="entry name" value="SDR_fam"/>
</dbReference>
<dbReference type="Proteomes" id="UP001564626">
    <property type="component" value="Unassembled WGS sequence"/>
</dbReference>
<dbReference type="InterPro" id="IPR057326">
    <property type="entry name" value="KR_dom"/>
</dbReference>
<dbReference type="InterPro" id="IPR036291">
    <property type="entry name" value="NAD(P)-bd_dom_sf"/>
</dbReference>
<dbReference type="SUPFAM" id="SSF51735">
    <property type="entry name" value="NAD(P)-binding Rossmann-fold domains"/>
    <property type="match status" value="1"/>
</dbReference>
<keyword evidence="1" id="KW-0560">Oxidoreductase</keyword>
<reference evidence="4 5" key="1">
    <citation type="submission" date="2024-08" db="EMBL/GenBank/DDBJ databases">
        <title>Genome mining of Saccharopolyspora cebuensis PGLac3 from Nigerian medicinal plant.</title>
        <authorList>
            <person name="Ezeobiora C.E."/>
            <person name="Igbokwe N.H."/>
            <person name="Amin D.H."/>
            <person name="Mendie U.E."/>
        </authorList>
    </citation>
    <scope>NUCLEOTIDE SEQUENCE [LARGE SCALE GENOMIC DNA]</scope>
    <source>
        <strain evidence="4 5">PGLac3</strain>
    </source>
</reference>
<dbReference type="PRINTS" id="PR00081">
    <property type="entry name" value="GDHRDH"/>
</dbReference>
<evidence type="ECO:0000259" key="3">
    <source>
        <dbReference type="SMART" id="SM00822"/>
    </source>
</evidence>
<evidence type="ECO:0000313" key="4">
    <source>
        <dbReference type="EMBL" id="MEY8037897.1"/>
    </source>
</evidence>
<comment type="similarity">
    <text evidence="2">Belongs to the short-chain dehydrogenases/reductases (SDR) family.</text>
</comment>
<evidence type="ECO:0000256" key="1">
    <source>
        <dbReference type="ARBA" id="ARBA00023002"/>
    </source>
</evidence>
<feature type="domain" description="Ketoreductase" evidence="3">
    <location>
        <begin position="7"/>
        <end position="190"/>
    </location>
</feature>
<organism evidence="4 5">
    <name type="scientific">Saccharopolyspora cebuensis</name>
    <dbReference type="NCBI Taxonomy" id="418759"/>
    <lineage>
        <taxon>Bacteria</taxon>
        <taxon>Bacillati</taxon>
        <taxon>Actinomycetota</taxon>
        <taxon>Actinomycetes</taxon>
        <taxon>Pseudonocardiales</taxon>
        <taxon>Pseudonocardiaceae</taxon>
        <taxon>Saccharopolyspora</taxon>
    </lineage>
</organism>
<protein>
    <submittedName>
        <fullName evidence="4">SDR family NAD(P)-dependent oxidoreductase</fullName>
    </submittedName>
</protein>
<dbReference type="SMART" id="SM00822">
    <property type="entry name" value="PKS_KR"/>
    <property type="match status" value="1"/>
</dbReference>
<name>A0ABV4CCZ7_9PSEU</name>
<evidence type="ECO:0000256" key="2">
    <source>
        <dbReference type="RuleBase" id="RU000363"/>
    </source>
</evidence>
<gene>
    <name evidence="4" type="ORF">AB8O55_00655</name>
</gene>
<dbReference type="RefSeq" id="WP_345366075.1">
    <property type="nucleotide sequence ID" value="NZ_BAABII010000016.1"/>
</dbReference>
<dbReference type="Pfam" id="PF00106">
    <property type="entry name" value="adh_short"/>
    <property type="match status" value="1"/>
</dbReference>
<dbReference type="Gene3D" id="3.40.50.720">
    <property type="entry name" value="NAD(P)-binding Rossmann-like Domain"/>
    <property type="match status" value="1"/>
</dbReference>
<evidence type="ECO:0000313" key="5">
    <source>
        <dbReference type="Proteomes" id="UP001564626"/>
    </source>
</evidence>
<dbReference type="PANTHER" id="PTHR43157:SF31">
    <property type="entry name" value="PHOSPHATIDYLINOSITOL-GLYCAN BIOSYNTHESIS CLASS F PROTEIN"/>
    <property type="match status" value="1"/>
</dbReference>
<proteinExistence type="inferred from homology"/>
<dbReference type="PRINTS" id="PR00080">
    <property type="entry name" value="SDRFAMILY"/>
</dbReference>
<dbReference type="PANTHER" id="PTHR43157">
    <property type="entry name" value="PHOSPHATIDYLINOSITOL-GLYCAN BIOSYNTHESIS CLASS F PROTEIN-RELATED"/>
    <property type="match status" value="1"/>
</dbReference>
<keyword evidence="5" id="KW-1185">Reference proteome</keyword>